<dbReference type="SUPFAM" id="SSF54909">
    <property type="entry name" value="Dimeric alpha+beta barrel"/>
    <property type="match status" value="2"/>
</dbReference>
<dbReference type="Gene3D" id="1.10.10.10">
    <property type="entry name" value="Winged helix-like DNA-binding domain superfamily/Winged helix DNA-binding domain"/>
    <property type="match status" value="1"/>
</dbReference>
<dbReference type="RefSeq" id="WP_076960884.1">
    <property type="nucleotide sequence ID" value="NZ_CBCRYT010000001.1"/>
</dbReference>
<dbReference type="InterPro" id="IPR011008">
    <property type="entry name" value="Dimeric_a/b-barrel"/>
</dbReference>
<dbReference type="Gene3D" id="3.30.70.920">
    <property type="match status" value="2"/>
</dbReference>
<dbReference type="Pfam" id="PF01037">
    <property type="entry name" value="AsnC_trans_reg"/>
    <property type="match status" value="1"/>
</dbReference>
<dbReference type="GO" id="GO:0043565">
    <property type="term" value="F:sequence-specific DNA binding"/>
    <property type="evidence" value="ECO:0007669"/>
    <property type="project" value="TreeGrafter"/>
</dbReference>
<dbReference type="Pfam" id="PF13412">
    <property type="entry name" value="HTH_24"/>
    <property type="match status" value="1"/>
</dbReference>
<organism evidence="2 3">
    <name type="scientific">Pseudomonas gessardii</name>
    <dbReference type="NCBI Taxonomy" id="78544"/>
    <lineage>
        <taxon>Bacteria</taxon>
        <taxon>Pseudomonadati</taxon>
        <taxon>Pseudomonadota</taxon>
        <taxon>Gammaproteobacteria</taxon>
        <taxon>Pseudomonadales</taxon>
        <taxon>Pseudomonadaceae</taxon>
        <taxon>Pseudomonas</taxon>
    </lineage>
</organism>
<proteinExistence type="predicted"/>
<dbReference type="GeneID" id="70100083"/>
<dbReference type="PANTHER" id="PTHR30154">
    <property type="entry name" value="LEUCINE-RESPONSIVE REGULATORY PROTEIN"/>
    <property type="match status" value="1"/>
</dbReference>
<dbReference type="PANTHER" id="PTHR30154:SF34">
    <property type="entry name" value="TRANSCRIPTIONAL REGULATOR AZLB"/>
    <property type="match status" value="1"/>
</dbReference>
<dbReference type="GO" id="GO:0043200">
    <property type="term" value="P:response to amino acid"/>
    <property type="evidence" value="ECO:0007669"/>
    <property type="project" value="TreeGrafter"/>
</dbReference>
<sequence>MVSSIVYTDEKRHFALDEADLACLIALQANPRGTWRDLSACCDVAERTLSRRLQRLMDSGYIRVIGELDPVVVGGGPVLHAWIRVADGRQREVAEHLAQLAQTQVVMATTGEFDIFTEINLPSVEALSDMVVRELPLVPGVRQVQSQVVLRSFRRASRWRIDGSVPTEPVLAGPVSLSADEMRLLGALMLDGRASLGVLAETCGVSEPKVQRMLSGLVDSNALTFRVELEPLLVGYGVEAILSLQTRPGAAEGVALELAKDEHTRCLFGTSGGSQLFWHVLCRDIHDLWTVSTARMGALEGIISCETNTVVRAYKRAGRVRRGLMVE</sequence>
<accession>A0A7Y1MMM7</accession>
<dbReference type="Proteomes" id="UP000542111">
    <property type="component" value="Unassembled WGS sequence"/>
</dbReference>
<reference evidence="2 3" key="1">
    <citation type="journal article" date="2020" name="Front. Microbiol.">
        <title>Genetic Organization of the aprX-lipA2 Operon Affects the Proteolytic Potential of Pseudomonas Species in Milk.</title>
        <authorList>
            <person name="Maier C."/>
            <person name="Huptas C."/>
            <person name="von Neubeck M."/>
            <person name="Scherer S."/>
            <person name="Wenning M."/>
            <person name="Lucking G."/>
        </authorList>
    </citation>
    <scope>NUCLEOTIDE SEQUENCE [LARGE SCALE GENOMIC DNA]</scope>
    <source>
        <strain evidence="2 3">G4779</strain>
    </source>
</reference>
<evidence type="ECO:0000313" key="3">
    <source>
        <dbReference type="Proteomes" id="UP000542111"/>
    </source>
</evidence>
<dbReference type="OrthoDB" id="1094536at2"/>
<dbReference type="InterPro" id="IPR019887">
    <property type="entry name" value="Tscrpt_reg_AsnC/Lrp_C"/>
</dbReference>
<dbReference type="EMBL" id="JAAQYP010000009">
    <property type="protein sequence ID" value="NNA95035.1"/>
    <property type="molecule type" value="Genomic_DNA"/>
</dbReference>
<dbReference type="SMART" id="SM00344">
    <property type="entry name" value="HTH_ASNC"/>
    <property type="match status" value="1"/>
</dbReference>
<dbReference type="InterPro" id="IPR036388">
    <property type="entry name" value="WH-like_DNA-bd_sf"/>
</dbReference>
<protein>
    <submittedName>
        <fullName evidence="2">Lrp/AsnC family transcriptional regulator</fullName>
    </submittedName>
</protein>
<dbReference type="InterPro" id="IPR036390">
    <property type="entry name" value="WH_DNA-bd_sf"/>
</dbReference>
<comment type="caution">
    <text evidence="2">The sequence shown here is derived from an EMBL/GenBank/DDBJ whole genome shotgun (WGS) entry which is preliminary data.</text>
</comment>
<dbReference type="SUPFAM" id="SSF46785">
    <property type="entry name" value="Winged helix' DNA-binding domain"/>
    <property type="match status" value="2"/>
</dbReference>
<dbReference type="InterPro" id="IPR019888">
    <property type="entry name" value="Tscrpt_reg_AsnC-like"/>
</dbReference>
<gene>
    <name evidence="2" type="ORF">HBO33_07660</name>
</gene>
<evidence type="ECO:0000313" key="2">
    <source>
        <dbReference type="EMBL" id="NNA95035.1"/>
    </source>
</evidence>
<dbReference type="GO" id="GO:0005829">
    <property type="term" value="C:cytosol"/>
    <property type="evidence" value="ECO:0007669"/>
    <property type="project" value="TreeGrafter"/>
</dbReference>
<evidence type="ECO:0000259" key="1">
    <source>
        <dbReference type="Pfam" id="PF01037"/>
    </source>
</evidence>
<feature type="domain" description="Transcription regulator AsnC/Lrp ligand binding" evidence="1">
    <location>
        <begin position="82"/>
        <end position="151"/>
    </location>
</feature>
<name>A0A7Y1MMM7_9PSED</name>
<dbReference type="AlphaFoldDB" id="A0A7Y1MMM7"/>